<dbReference type="KEGG" id="pmac:106714622"/>
<dbReference type="STRING" id="76193.A0A0N1IP04"/>
<dbReference type="Gene3D" id="2.120.10.30">
    <property type="entry name" value="TolB, C-terminal domain"/>
    <property type="match status" value="1"/>
</dbReference>
<proteinExistence type="inferred from homology"/>
<evidence type="ECO:0000256" key="2">
    <source>
        <dbReference type="PIRSR" id="PIRSR605511-1"/>
    </source>
</evidence>
<dbReference type="PANTHER" id="PTHR10907:SF66">
    <property type="entry name" value="MIP34848P1-RELATED"/>
    <property type="match status" value="1"/>
</dbReference>
<dbReference type="PRINTS" id="PR01790">
    <property type="entry name" value="SMP30FAMILY"/>
</dbReference>
<evidence type="ECO:0000313" key="6">
    <source>
        <dbReference type="Proteomes" id="UP000053240"/>
    </source>
</evidence>
<name>A0A0N1IP04_PAPMA</name>
<dbReference type="GO" id="GO:0004341">
    <property type="term" value="F:gluconolactonase activity"/>
    <property type="evidence" value="ECO:0007669"/>
    <property type="project" value="TreeGrafter"/>
</dbReference>
<feature type="binding site" evidence="3">
    <location>
        <position position="111"/>
    </location>
    <ligand>
        <name>substrate</name>
    </ligand>
</feature>
<comment type="similarity">
    <text evidence="1">Belongs to the SMP-30/CGR1 family.</text>
</comment>
<accession>A0A0N1IP04</accession>
<keyword evidence="6" id="KW-1185">Reference proteome</keyword>
<dbReference type="GO" id="GO:0005509">
    <property type="term" value="F:calcium ion binding"/>
    <property type="evidence" value="ECO:0007669"/>
    <property type="project" value="TreeGrafter"/>
</dbReference>
<dbReference type="SUPFAM" id="SSF63829">
    <property type="entry name" value="Calcium-dependent phosphotriesterase"/>
    <property type="match status" value="1"/>
</dbReference>
<feature type="binding site" evidence="3">
    <location>
        <position position="15"/>
    </location>
    <ligand>
        <name>a divalent metal cation</name>
        <dbReference type="ChEBI" id="CHEBI:60240"/>
    </ligand>
</feature>
<evidence type="ECO:0000313" key="5">
    <source>
        <dbReference type="EMBL" id="KPJ11519.1"/>
    </source>
</evidence>
<feature type="active site" description="Proton donor/acceptor" evidence="2">
    <location>
        <position position="217"/>
    </location>
</feature>
<keyword evidence="3" id="KW-0479">Metal-binding</keyword>
<gene>
    <name evidence="5" type="ORF">RR48_01767</name>
</gene>
<comment type="cofactor">
    <cofactor evidence="3">
        <name>Zn(2+)</name>
        <dbReference type="ChEBI" id="CHEBI:29105"/>
    </cofactor>
    <text evidence="3">Binds 1 divalent metal cation per subunit.</text>
</comment>
<organism evidence="5 6">
    <name type="scientific">Papilio machaon</name>
    <name type="common">Old World swallowtail butterfly</name>
    <dbReference type="NCBI Taxonomy" id="76193"/>
    <lineage>
        <taxon>Eukaryota</taxon>
        <taxon>Metazoa</taxon>
        <taxon>Ecdysozoa</taxon>
        <taxon>Arthropoda</taxon>
        <taxon>Hexapoda</taxon>
        <taxon>Insecta</taxon>
        <taxon>Pterygota</taxon>
        <taxon>Neoptera</taxon>
        <taxon>Endopterygota</taxon>
        <taxon>Lepidoptera</taxon>
        <taxon>Glossata</taxon>
        <taxon>Ditrysia</taxon>
        <taxon>Papilionoidea</taxon>
        <taxon>Papilionidae</taxon>
        <taxon>Papilioninae</taxon>
        <taxon>Papilio</taxon>
    </lineage>
</organism>
<feature type="binding site" evidence="3">
    <location>
        <position position="217"/>
    </location>
    <ligand>
        <name>a divalent metal cation</name>
        <dbReference type="ChEBI" id="CHEBI:60240"/>
    </ligand>
</feature>
<feature type="binding site" evidence="3">
    <location>
        <position position="166"/>
    </location>
    <ligand>
        <name>a divalent metal cation</name>
        <dbReference type="ChEBI" id="CHEBI:60240"/>
    </ligand>
</feature>
<protein>
    <submittedName>
        <fullName evidence="5">Regucalcin</fullName>
    </submittedName>
</protein>
<feature type="domain" description="SMP-30/Gluconolactonase/LRE-like region" evidence="4">
    <location>
        <begin position="13"/>
        <end position="276"/>
    </location>
</feature>
<dbReference type="InterPro" id="IPR005511">
    <property type="entry name" value="SMP-30"/>
</dbReference>
<dbReference type="EMBL" id="KQ460880">
    <property type="protein sequence ID" value="KPJ11519.1"/>
    <property type="molecule type" value="Genomic_DNA"/>
</dbReference>
<dbReference type="InParanoid" id="A0A0N1IP04"/>
<sequence>MAPVTEAVLTISFGEGPYWDDDEKVLYYTNFLESSINKYNPETRENIKTEIDQFPNTYTSFLIPIEGKKHRFVGALKRDIVEIEWKGDKEKAVVVRTIAKVDQNKPENVINDGKADPRGRLFTGTFGFNPSGKNLNEMILPERGSLYRMDANGEIHQLDENITISNGLAWDRNGKTFYYVDSVDGIRKYDYDIETGNISNCQKLFVPKDHGIKGICDGLTIDTDDNLWVAIYEGSLVLKIDGKTGAILQKIAIPNKGVTSLAFGGQNLDILYVTTGNDRQKKIEIEKGAALYEIKGLGVRGFPAFKAKIN</sequence>
<reference evidence="5 6" key="1">
    <citation type="journal article" date="2015" name="Nat. Commun.">
        <title>Outbred genome sequencing and CRISPR/Cas9 gene editing in butterflies.</title>
        <authorList>
            <person name="Li X."/>
            <person name="Fan D."/>
            <person name="Zhang W."/>
            <person name="Liu G."/>
            <person name="Zhang L."/>
            <person name="Zhao L."/>
            <person name="Fang X."/>
            <person name="Chen L."/>
            <person name="Dong Y."/>
            <person name="Chen Y."/>
            <person name="Ding Y."/>
            <person name="Zhao R."/>
            <person name="Feng M."/>
            <person name="Zhu Y."/>
            <person name="Feng Y."/>
            <person name="Jiang X."/>
            <person name="Zhu D."/>
            <person name="Xiang H."/>
            <person name="Feng X."/>
            <person name="Li S."/>
            <person name="Wang J."/>
            <person name="Zhang G."/>
            <person name="Kronforst M.R."/>
            <person name="Wang W."/>
        </authorList>
    </citation>
    <scope>NUCLEOTIDE SEQUENCE [LARGE SCALE GENOMIC DNA]</scope>
    <source>
        <strain evidence="5">Ya'a_city_454_Pm</strain>
        <tissue evidence="5">Whole body</tissue>
    </source>
</reference>
<evidence type="ECO:0000256" key="1">
    <source>
        <dbReference type="ARBA" id="ARBA00008853"/>
    </source>
</evidence>
<dbReference type="GO" id="GO:0019853">
    <property type="term" value="P:L-ascorbic acid biosynthetic process"/>
    <property type="evidence" value="ECO:0007669"/>
    <property type="project" value="TreeGrafter"/>
</dbReference>
<evidence type="ECO:0000256" key="3">
    <source>
        <dbReference type="PIRSR" id="PIRSR605511-2"/>
    </source>
</evidence>
<dbReference type="Pfam" id="PF08450">
    <property type="entry name" value="SGL"/>
    <property type="match status" value="1"/>
</dbReference>
<dbReference type="PANTHER" id="PTHR10907">
    <property type="entry name" value="REGUCALCIN"/>
    <property type="match status" value="1"/>
</dbReference>
<dbReference type="AlphaFoldDB" id="A0A0N1IP04"/>
<dbReference type="InterPro" id="IPR011042">
    <property type="entry name" value="6-blade_b-propeller_TolB-like"/>
</dbReference>
<evidence type="ECO:0000259" key="4">
    <source>
        <dbReference type="Pfam" id="PF08450"/>
    </source>
</evidence>
<dbReference type="InterPro" id="IPR013658">
    <property type="entry name" value="SGL"/>
</dbReference>
<dbReference type="Proteomes" id="UP000053240">
    <property type="component" value="Unassembled WGS sequence"/>
</dbReference>
<keyword evidence="3" id="KW-0862">Zinc</keyword>